<dbReference type="Proteomes" id="UP000198635">
    <property type="component" value="Unassembled WGS sequence"/>
</dbReference>
<dbReference type="OrthoDB" id="9759607at2"/>
<dbReference type="STRING" id="52560.SAMN04488082_12168"/>
<dbReference type="GO" id="GO:1902201">
    <property type="term" value="P:negative regulation of bacterial-type flagellum-dependent cell motility"/>
    <property type="evidence" value="ECO:0007669"/>
    <property type="project" value="TreeGrafter"/>
</dbReference>
<dbReference type="InterPro" id="IPR029787">
    <property type="entry name" value="Nucleotide_cyclase"/>
</dbReference>
<evidence type="ECO:0000256" key="1">
    <source>
        <dbReference type="ARBA" id="ARBA00012528"/>
    </source>
</evidence>
<name>A0A1I3YYY8_9BACT</name>
<dbReference type="InterPro" id="IPR000160">
    <property type="entry name" value="GGDEF_dom"/>
</dbReference>
<dbReference type="EMBL" id="FORX01000021">
    <property type="protein sequence ID" value="SFK36441.1"/>
    <property type="molecule type" value="Genomic_DNA"/>
</dbReference>
<dbReference type="InterPro" id="IPR050469">
    <property type="entry name" value="Diguanylate_Cyclase"/>
</dbReference>
<protein>
    <recommendedName>
        <fullName evidence="1">diguanylate cyclase</fullName>
        <ecNumber evidence="1">2.7.7.65</ecNumber>
    </recommendedName>
</protein>
<dbReference type="GO" id="GO:0043709">
    <property type="term" value="P:cell adhesion involved in single-species biofilm formation"/>
    <property type="evidence" value="ECO:0007669"/>
    <property type="project" value="TreeGrafter"/>
</dbReference>
<comment type="catalytic activity">
    <reaction evidence="2">
        <text>2 GTP = 3',3'-c-di-GMP + 2 diphosphate</text>
        <dbReference type="Rhea" id="RHEA:24898"/>
        <dbReference type="ChEBI" id="CHEBI:33019"/>
        <dbReference type="ChEBI" id="CHEBI:37565"/>
        <dbReference type="ChEBI" id="CHEBI:58805"/>
        <dbReference type="EC" id="2.7.7.65"/>
    </reaction>
</comment>
<dbReference type="EC" id="2.7.7.65" evidence="1"/>
<keyword evidence="5" id="KW-1185">Reference proteome</keyword>
<sequence>MEVFAKDGRPVHIKTSIGVAELRLKAETVSDLMICADQALYDAKNLGRNRVECLK</sequence>
<evidence type="ECO:0000313" key="4">
    <source>
        <dbReference type="EMBL" id="SFK36441.1"/>
    </source>
</evidence>
<dbReference type="Pfam" id="PF00990">
    <property type="entry name" value="GGDEF"/>
    <property type="match status" value="1"/>
</dbReference>
<dbReference type="SUPFAM" id="SSF55073">
    <property type="entry name" value="Nucleotide cyclase"/>
    <property type="match status" value="1"/>
</dbReference>
<accession>A0A1I3YYY8</accession>
<feature type="domain" description="GGDEF" evidence="3">
    <location>
        <begin position="1"/>
        <end position="55"/>
    </location>
</feature>
<proteinExistence type="predicted"/>
<reference evidence="5" key="1">
    <citation type="submission" date="2016-10" db="EMBL/GenBank/DDBJ databases">
        <authorList>
            <person name="Varghese N."/>
            <person name="Submissions S."/>
        </authorList>
    </citation>
    <scope>NUCLEOTIDE SEQUENCE [LARGE SCALE GENOMIC DNA]</scope>
    <source>
        <strain evidence="5">DSM 5918</strain>
    </source>
</reference>
<dbReference type="PANTHER" id="PTHR45138:SF9">
    <property type="entry name" value="DIGUANYLATE CYCLASE DGCM-RELATED"/>
    <property type="match status" value="1"/>
</dbReference>
<dbReference type="AlphaFoldDB" id="A0A1I3YYY8"/>
<dbReference type="GO" id="GO:0052621">
    <property type="term" value="F:diguanylate cyclase activity"/>
    <property type="evidence" value="ECO:0007669"/>
    <property type="project" value="UniProtKB-EC"/>
</dbReference>
<evidence type="ECO:0000259" key="3">
    <source>
        <dbReference type="PROSITE" id="PS50887"/>
    </source>
</evidence>
<organism evidence="4 5">
    <name type="scientific">Desulfomicrobium apsheronum</name>
    <dbReference type="NCBI Taxonomy" id="52560"/>
    <lineage>
        <taxon>Bacteria</taxon>
        <taxon>Pseudomonadati</taxon>
        <taxon>Thermodesulfobacteriota</taxon>
        <taxon>Desulfovibrionia</taxon>
        <taxon>Desulfovibrionales</taxon>
        <taxon>Desulfomicrobiaceae</taxon>
        <taxon>Desulfomicrobium</taxon>
    </lineage>
</organism>
<evidence type="ECO:0000313" key="5">
    <source>
        <dbReference type="Proteomes" id="UP000198635"/>
    </source>
</evidence>
<dbReference type="GO" id="GO:0005886">
    <property type="term" value="C:plasma membrane"/>
    <property type="evidence" value="ECO:0007669"/>
    <property type="project" value="TreeGrafter"/>
</dbReference>
<dbReference type="InterPro" id="IPR043128">
    <property type="entry name" value="Rev_trsase/Diguanyl_cyclase"/>
</dbReference>
<dbReference type="Gene3D" id="3.30.70.270">
    <property type="match status" value="1"/>
</dbReference>
<dbReference type="RefSeq" id="WP_092378421.1">
    <property type="nucleotide sequence ID" value="NZ_FORX01000021.1"/>
</dbReference>
<dbReference type="PANTHER" id="PTHR45138">
    <property type="entry name" value="REGULATORY COMPONENTS OF SENSORY TRANSDUCTION SYSTEM"/>
    <property type="match status" value="1"/>
</dbReference>
<evidence type="ECO:0000256" key="2">
    <source>
        <dbReference type="ARBA" id="ARBA00034247"/>
    </source>
</evidence>
<dbReference type="PROSITE" id="PS50887">
    <property type="entry name" value="GGDEF"/>
    <property type="match status" value="1"/>
</dbReference>
<gene>
    <name evidence="4" type="ORF">SAMN04488082_12168</name>
</gene>